<evidence type="ECO:0000256" key="15">
    <source>
        <dbReference type="SAM" id="MobiDB-lite"/>
    </source>
</evidence>
<keyword evidence="7" id="KW-0865">Zymogen</keyword>
<dbReference type="InterPro" id="IPR000169">
    <property type="entry name" value="Pept_cys_AS"/>
</dbReference>
<dbReference type="SUPFAM" id="SSF54001">
    <property type="entry name" value="Cysteine proteinases"/>
    <property type="match status" value="1"/>
</dbReference>
<evidence type="ECO:0000256" key="3">
    <source>
        <dbReference type="ARBA" id="ARBA00008455"/>
    </source>
</evidence>
<dbReference type="Gene3D" id="2.40.128.80">
    <property type="entry name" value="Cathepsin C, exclusion domain"/>
    <property type="match status" value="1"/>
</dbReference>
<evidence type="ECO:0000313" key="18">
    <source>
        <dbReference type="Proteomes" id="UP000041254"/>
    </source>
</evidence>
<dbReference type="EC" id="3.4.14.1" evidence="5"/>
<dbReference type="InterPro" id="IPR038765">
    <property type="entry name" value="Papain-like_cys_pep_sf"/>
</dbReference>
<dbReference type="OrthoDB" id="640249at2759"/>
<evidence type="ECO:0000256" key="5">
    <source>
        <dbReference type="ARBA" id="ARBA00012059"/>
    </source>
</evidence>
<comment type="function">
    <text evidence="14">Thiol protease. Has dipeptidylpeptidase activity. Active against a broad range of dipeptide substrates composed of both polar and hydrophobic amino acids. Proline cannot occupy the P1 position and arginine cannot occupy the P2 position of the substrate. Can act as both an exopeptidase and endopeptidase. Activates serine proteases such as elastase, cathepsin G and granzymes A and B.</text>
</comment>
<dbReference type="GO" id="GO:0008234">
    <property type="term" value="F:cysteine-type peptidase activity"/>
    <property type="evidence" value="ECO:0007669"/>
    <property type="project" value="InterPro"/>
</dbReference>
<dbReference type="InterPro" id="IPR014882">
    <property type="entry name" value="CathepsinC_exc"/>
</dbReference>
<dbReference type="InterPro" id="IPR000668">
    <property type="entry name" value="Peptidase_C1A_C"/>
</dbReference>
<evidence type="ECO:0000256" key="7">
    <source>
        <dbReference type="ARBA" id="ARBA00023145"/>
    </source>
</evidence>
<dbReference type="Pfam" id="PF00112">
    <property type="entry name" value="Peptidase_C1"/>
    <property type="match status" value="1"/>
</dbReference>
<feature type="compositionally biased region" description="Low complexity" evidence="15">
    <location>
        <begin position="1"/>
        <end position="19"/>
    </location>
</feature>
<dbReference type="PhylomeDB" id="A0A0G4F8H7"/>
<gene>
    <name evidence="17" type="ORF">Vbra_14707</name>
</gene>
<dbReference type="EMBL" id="CDMY01000385">
    <property type="protein sequence ID" value="CEM08677.1"/>
    <property type="molecule type" value="Genomic_DNA"/>
</dbReference>
<dbReference type="GO" id="GO:0006508">
    <property type="term" value="P:proteolysis"/>
    <property type="evidence" value="ECO:0007669"/>
    <property type="project" value="InterPro"/>
</dbReference>
<keyword evidence="9" id="KW-0868">Chloride</keyword>
<keyword evidence="8" id="KW-1015">Disulfide bond</keyword>
<dbReference type="SUPFAM" id="SSF75001">
    <property type="entry name" value="Dipeptidyl peptidase I (cathepsin C), exclusion domain"/>
    <property type="match status" value="1"/>
</dbReference>
<evidence type="ECO:0000256" key="2">
    <source>
        <dbReference type="ARBA" id="ARBA00001923"/>
    </source>
</evidence>
<dbReference type="InterPro" id="IPR036496">
    <property type="entry name" value="CathepsinC_exc_dom_sf"/>
</dbReference>
<reference evidence="17 18" key="1">
    <citation type="submission" date="2014-11" db="EMBL/GenBank/DDBJ databases">
        <authorList>
            <person name="Zhu J."/>
            <person name="Qi W."/>
            <person name="Song R."/>
        </authorList>
    </citation>
    <scope>NUCLEOTIDE SEQUENCE [LARGE SCALE GENOMIC DNA]</scope>
</reference>
<comment type="similarity">
    <text evidence="3">Belongs to the peptidase C1 family.</text>
</comment>
<feature type="domain" description="Peptidase C1A papain C-terminal" evidence="16">
    <location>
        <begin position="430"/>
        <end position="670"/>
    </location>
</feature>
<comment type="catalytic activity">
    <reaction evidence="1">
        <text>Release of an N-terminal dipeptide, Xaa-Yaa-|-Zaa-, except when Xaa is Arg or Lys, or Yaa or Zaa is Pro.</text>
        <dbReference type="EC" id="3.4.14.1"/>
    </reaction>
</comment>
<dbReference type="STRING" id="1169540.A0A0G4F8H7"/>
<dbReference type="PROSITE" id="PS00139">
    <property type="entry name" value="THIOL_PROTEASE_CYS"/>
    <property type="match status" value="1"/>
</dbReference>
<organism evidence="17 18">
    <name type="scientific">Vitrella brassicaformis (strain CCMP3155)</name>
    <dbReference type="NCBI Taxonomy" id="1169540"/>
    <lineage>
        <taxon>Eukaryota</taxon>
        <taxon>Sar</taxon>
        <taxon>Alveolata</taxon>
        <taxon>Colpodellida</taxon>
        <taxon>Vitrellaceae</taxon>
        <taxon>Vitrella</taxon>
    </lineage>
</organism>
<evidence type="ECO:0000256" key="10">
    <source>
        <dbReference type="ARBA" id="ARBA00029762"/>
    </source>
</evidence>
<evidence type="ECO:0000256" key="12">
    <source>
        <dbReference type="ARBA" id="ARBA00030778"/>
    </source>
</evidence>
<dbReference type="InterPro" id="IPR025660">
    <property type="entry name" value="Pept_his_AS"/>
</dbReference>
<dbReference type="PROSITE" id="PS00639">
    <property type="entry name" value="THIOL_PROTEASE_HIS"/>
    <property type="match status" value="1"/>
</dbReference>
<dbReference type="AlphaFoldDB" id="A0A0G4F8H7"/>
<feature type="region of interest" description="Disordered" evidence="15">
    <location>
        <begin position="1"/>
        <end position="24"/>
    </location>
</feature>
<keyword evidence="18" id="KW-1185">Reference proteome</keyword>
<dbReference type="InParanoid" id="A0A0G4F8H7"/>
<accession>A0A0G4F8H7</accession>
<sequence length="741" mass="83078">MADTPPTAPRRLPTAPGRPSACAPSQPSARVWGLGWRLALVTVLAWLGTVVGDLPVHCERDDIIGEWVFELTREYDHRTSCGHSHPDDERCQPLHSSFNGTRTIGLKLTEPNKCEMDDGSRCSWTMVYDEAWDVNAEDLTFLAFSHFRLVQPSLPGQNTPKDSICTETEVGWFHNWATDKWGCYKGRMTKRYQPEDKKSPSSLDKRRTDIVMSRSSVQHSRSGISAALGRVARGARDAIRRQFMPLAFPSLSWRRKGARRPSGTLEPGVGGGEPGRLKLETREGYGRGGGESPLSMLFVQAIIDKEKPLSLAQHQTLVDHLNRVISHNKGSWKAAVYPQFAGKSFEQLNRMAGLPRDAQQRHFPPPHMAVPAHPHTISPEDFIQTAASVTLASKHYANRTASQHRHSDEAPISEPSAHLYRGSDVDTAEFMDNFSWGSQMGGANFMRPAVDQGDCGSCYLVSTINMLNARWKIKHPDDRDFDGFSEAFGLSCSEYNQGCKGGYPFMVVKWMSEVGLLPRRCGGYTAQDNSCHKGHVAKSFRQCLDNPRVPKYRVARYGYVGGYYGGCTEELMMQELYKNGPITVSIEPTPDFMYYHEGVFSEGGEVQHTDWIKVDHAVLLVGWGLEKGANPLRYWLVQNSWGTNWGLNGYFKIERGRNIIGIESDGVFADVDKIQHSPATLSSFYHLLSPPKKDDIAWQYHDTCERSEGGDGEEASNLELARRREQQTHPINVDSARNMRR</sequence>
<dbReference type="Gene3D" id="3.90.70.10">
    <property type="entry name" value="Cysteine proteinases"/>
    <property type="match status" value="1"/>
</dbReference>
<evidence type="ECO:0000256" key="11">
    <source>
        <dbReference type="ARBA" id="ARBA00029779"/>
    </source>
</evidence>
<name>A0A0G4F8H7_VITBC</name>
<dbReference type="VEuPathDB" id="CryptoDB:Vbra_14707"/>
<dbReference type="InterPro" id="IPR013128">
    <property type="entry name" value="Peptidase_C1A"/>
</dbReference>
<evidence type="ECO:0000259" key="16">
    <source>
        <dbReference type="SMART" id="SM00645"/>
    </source>
</evidence>
<dbReference type="SMART" id="SM00645">
    <property type="entry name" value="Pept_C1"/>
    <property type="match status" value="1"/>
</dbReference>
<evidence type="ECO:0000256" key="6">
    <source>
        <dbReference type="ARBA" id="ARBA00014709"/>
    </source>
</evidence>
<comment type="subunit">
    <text evidence="4">Tetramer of heterotrimers consisting of exclusion domain, heavy- and light chains.</text>
</comment>
<proteinExistence type="inferred from homology"/>
<evidence type="ECO:0000256" key="14">
    <source>
        <dbReference type="ARBA" id="ARBA00045556"/>
    </source>
</evidence>
<evidence type="ECO:0000256" key="1">
    <source>
        <dbReference type="ARBA" id="ARBA00000738"/>
    </source>
</evidence>
<dbReference type="Pfam" id="PF08773">
    <property type="entry name" value="CathepsinC_exc"/>
    <property type="match status" value="1"/>
</dbReference>
<dbReference type="OMA" id="MSMMELN"/>
<comment type="cofactor">
    <cofactor evidence="2">
        <name>chloride</name>
        <dbReference type="ChEBI" id="CHEBI:17996"/>
    </cofactor>
</comment>
<feature type="region of interest" description="Disordered" evidence="15">
    <location>
        <begin position="722"/>
        <end position="741"/>
    </location>
</feature>
<dbReference type="PANTHER" id="PTHR12411">
    <property type="entry name" value="CYSTEINE PROTEASE FAMILY C1-RELATED"/>
    <property type="match status" value="1"/>
</dbReference>
<dbReference type="Proteomes" id="UP000041254">
    <property type="component" value="Unassembled WGS sequence"/>
</dbReference>
<evidence type="ECO:0000313" key="17">
    <source>
        <dbReference type="EMBL" id="CEM08677.1"/>
    </source>
</evidence>
<evidence type="ECO:0000256" key="13">
    <source>
        <dbReference type="ARBA" id="ARBA00032961"/>
    </source>
</evidence>
<feature type="region of interest" description="Disordered" evidence="15">
    <location>
        <begin position="257"/>
        <end position="277"/>
    </location>
</feature>
<evidence type="ECO:0000256" key="8">
    <source>
        <dbReference type="ARBA" id="ARBA00023157"/>
    </source>
</evidence>
<evidence type="ECO:0000256" key="4">
    <source>
        <dbReference type="ARBA" id="ARBA00011610"/>
    </source>
</evidence>
<dbReference type="InterPro" id="IPR025661">
    <property type="entry name" value="Pept_asp_AS"/>
</dbReference>
<protein>
    <recommendedName>
        <fullName evidence="6">Dipeptidyl peptidase 1</fullName>
        <ecNumber evidence="5">3.4.14.1</ecNumber>
    </recommendedName>
    <alternativeName>
        <fullName evidence="11">Cathepsin C</fullName>
    </alternativeName>
    <alternativeName>
        <fullName evidence="10">Cathepsin J</fullName>
    </alternativeName>
    <alternativeName>
        <fullName evidence="13">Dipeptidyl peptidase I</fullName>
    </alternativeName>
    <alternativeName>
        <fullName evidence="12">Dipeptidyl transferase</fullName>
    </alternativeName>
</protein>
<feature type="region of interest" description="Disordered" evidence="15">
    <location>
        <begin position="398"/>
        <end position="417"/>
    </location>
</feature>
<dbReference type="PRINTS" id="PR00705">
    <property type="entry name" value="PAPAIN"/>
</dbReference>
<evidence type="ECO:0000256" key="9">
    <source>
        <dbReference type="ARBA" id="ARBA00023214"/>
    </source>
</evidence>
<dbReference type="GO" id="GO:0008239">
    <property type="term" value="F:dipeptidyl-peptidase activity"/>
    <property type="evidence" value="ECO:0007669"/>
    <property type="project" value="UniProtKB-EC"/>
</dbReference>
<dbReference type="PROSITE" id="PS00640">
    <property type="entry name" value="THIOL_PROTEASE_ASN"/>
    <property type="match status" value="1"/>
</dbReference>